<feature type="compositionally biased region" description="Basic and acidic residues" evidence="1">
    <location>
        <begin position="1"/>
        <end position="10"/>
    </location>
</feature>
<dbReference type="Proteomes" id="UP001500967">
    <property type="component" value="Unassembled WGS sequence"/>
</dbReference>
<evidence type="ECO:0000256" key="1">
    <source>
        <dbReference type="SAM" id="MobiDB-lite"/>
    </source>
</evidence>
<organism evidence="2 3">
    <name type="scientific">Cryptosporangium japonicum</name>
    <dbReference type="NCBI Taxonomy" id="80872"/>
    <lineage>
        <taxon>Bacteria</taxon>
        <taxon>Bacillati</taxon>
        <taxon>Actinomycetota</taxon>
        <taxon>Actinomycetes</taxon>
        <taxon>Cryptosporangiales</taxon>
        <taxon>Cryptosporangiaceae</taxon>
        <taxon>Cryptosporangium</taxon>
    </lineage>
</organism>
<keyword evidence="3" id="KW-1185">Reference proteome</keyword>
<protein>
    <submittedName>
        <fullName evidence="2">Uncharacterized protein</fullName>
    </submittedName>
</protein>
<evidence type="ECO:0000313" key="3">
    <source>
        <dbReference type="Proteomes" id="UP001500967"/>
    </source>
</evidence>
<dbReference type="EMBL" id="BAAAGX010000018">
    <property type="protein sequence ID" value="GAA0258783.1"/>
    <property type="molecule type" value="Genomic_DNA"/>
</dbReference>
<feature type="compositionally biased region" description="Polar residues" evidence="1">
    <location>
        <begin position="11"/>
        <end position="20"/>
    </location>
</feature>
<comment type="caution">
    <text evidence="2">The sequence shown here is derived from an EMBL/GenBank/DDBJ whole genome shotgun (WGS) entry which is preliminary data.</text>
</comment>
<proteinExistence type="predicted"/>
<feature type="region of interest" description="Disordered" evidence="1">
    <location>
        <begin position="1"/>
        <end position="26"/>
    </location>
</feature>
<accession>A0ABN0URA6</accession>
<reference evidence="3" key="1">
    <citation type="journal article" date="2019" name="Int. J. Syst. Evol. Microbiol.">
        <title>The Global Catalogue of Microorganisms (GCM) 10K type strain sequencing project: providing services to taxonomists for standard genome sequencing and annotation.</title>
        <authorList>
            <consortium name="The Broad Institute Genomics Platform"/>
            <consortium name="The Broad Institute Genome Sequencing Center for Infectious Disease"/>
            <person name="Wu L."/>
            <person name="Ma J."/>
        </authorList>
    </citation>
    <scope>NUCLEOTIDE SEQUENCE [LARGE SCALE GENOMIC DNA]</scope>
    <source>
        <strain evidence="3">JCM 10425</strain>
    </source>
</reference>
<gene>
    <name evidence="2" type="ORF">GCM10009539_50140</name>
</gene>
<name>A0ABN0URA6_9ACTN</name>
<evidence type="ECO:0000313" key="2">
    <source>
        <dbReference type="EMBL" id="GAA0258783.1"/>
    </source>
</evidence>
<sequence length="66" mass="6670">MSTRPDHDVTRSSIRGNSHTPRFGLGAGSVPDFGTVSSGVLQPISDDHEAPVTGLLAIAAANLASG</sequence>